<keyword evidence="3" id="KW-1185">Reference proteome</keyword>
<evidence type="ECO:0000313" key="3">
    <source>
        <dbReference type="Proteomes" id="UP001232148"/>
    </source>
</evidence>
<dbReference type="EMBL" id="MU842811">
    <property type="protein sequence ID" value="KAK2034982.1"/>
    <property type="molecule type" value="Genomic_DNA"/>
</dbReference>
<evidence type="ECO:0008006" key="4">
    <source>
        <dbReference type="Google" id="ProtNLM"/>
    </source>
</evidence>
<evidence type="ECO:0000256" key="1">
    <source>
        <dbReference type="SAM" id="MobiDB-lite"/>
    </source>
</evidence>
<feature type="compositionally biased region" description="Basic residues" evidence="1">
    <location>
        <begin position="75"/>
        <end position="86"/>
    </location>
</feature>
<comment type="caution">
    <text evidence="2">The sequence shown here is derived from an EMBL/GenBank/DDBJ whole genome shotgun (WGS) entry which is preliminary data.</text>
</comment>
<name>A0AAD9HUY7_9PEZI</name>
<accession>A0AAD9HUY7</accession>
<feature type="compositionally biased region" description="Pro residues" evidence="1">
    <location>
        <begin position="160"/>
        <end position="175"/>
    </location>
</feature>
<gene>
    <name evidence="2" type="ORF">LX32DRAFT_724124</name>
</gene>
<dbReference type="Proteomes" id="UP001232148">
    <property type="component" value="Unassembled WGS sequence"/>
</dbReference>
<feature type="region of interest" description="Disordered" evidence="1">
    <location>
        <begin position="157"/>
        <end position="184"/>
    </location>
</feature>
<evidence type="ECO:0000313" key="2">
    <source>
        <dbReference type="EMBL" id="KAK2034982.1"/>
    </source>
</evidence>
<proteinExistence type="predicted"/>
<feature type="region of interest" description="Disordered" evidence="1">
    <location>
        <begin position="36"/>
        <end position="108"/>
    </location>
</feature>
<reference evidence="2" key="1">
    <citation type="submission" date="2021-06" db="EMBL/GenBank/DDBJ databases">
        <title>Comparative genomics, transcriptomics and evolutionary studies reveal genomic signatures of adaptation to plant cell wall in hemibiotrophic fungi.</title>
        <authorList>
            <consortium name="DOE Joint Genome Institute"/>
            <person name="Baroncelli R."/>
            <person name="Diaz J.F."/>
            <person name="Benocci T."/>
            <person name="Peng M."/>
            <person name="Battaglia E."/>
            <person name="Haridas S."/>
            <person name="Andreopoulos W."/>
            <person name="Labutti K."/>
            <person name="Pangilinan J."/>
            <person name="Floch G.L."/>
            <person name="Makela M.R."/>
            <person name="Henrissat B."/>
            <person name="Grigoriev I.V."/>
            <person name="Crouch J.A."/>
            <person name="De Vries R.P."/>
            <person name="Sukno S.A."/>
            <person name="Thon M.R."/>
        </authorList>
    </citation>
    <scope>NUCLEOTIDE SEQUENCE</scope>
    <source>
        <strain evidence="2">MAFF235873</strain>
    </source>
</reference>
<organism evidence="2 3">
    <name type="scientific">Colletotrichum zoysiae</name>
    <dbReference type="NCBI Taxonomy" id="1216348"/>
    <lineage>
        <taxon>Eukaryota</taxon>
        <taxon>Fungi</taxon>
        <taxon>Dikarya</taxon>
        <taxon>Ascomycota</taxon>
        <taxon>Pezizomycotina</taxon>
        <taxon>Sordariomycetes</taxon>
        <taxon>Hypocreomycetidae</taxon>
        <taxon>Glomerellales</taxon>
        <taxon>Glomerellaceae</taxon>
        <taxon>Colletotrichum</taxon>
        <taxon>Colletotrichum graminicola species complex</taxon>
    </lineage>
</organism>
<protein>
    <recommendedName>
        <fullName evidence="4">BZIP domain-containing protein</fullName>
    </recommendedName>
</protein>
<dbReference type="AlphaFoldDB" id="A0AAD9HUY7"/>
<sequence>MSSPYSADFSFLDGHRVPYIFEDSFDQSISSSFIRPYHYEQAPSAPQPLHQPQNHQARRQARPPLAAHDSPPLTKRLRSSTRRQRRTAPWPEYPAAPRSTTPDCEPPYDARIFCPDSLPGGFSAVLSSSLPIPDSVGPEERLRRQHEIKHIFAATKSTTLPPPSPFARVPNPRPAAAPDSPTDVYRIRAPPARMRIPPMQPKRSLGVFVPVADAAAGAEREAAVAHNNSLAAARLDDLKRRNNAAALRSRGRRDRAVAGRTEELSSATAQMNWWKARAVSLGADAGEWEALPARAVREALVADYRIDVMDFSRDGPDELGIAKTAAAKRKKRKAAAMAKPTQPEDDV</sequence>